<dbReference type="SUPFAM" id="SSF50129">
    <property type="entry name" value="GroES-like"/>
    <property type="match status" value="1"/>
</dbReference>
<evidence type="ECO:0000256" key="1">
    <source>
        <dbReference type="ARBA" id="ARBA00023002"/>
    </source>
</evidence>
<dbReference type="Pfam" id="PF08240">
    <property type="entry name" value="ADH_N"/>
    <property type="match status" value="1"/>
</dbReference>
<organism evidence="3 4">
    <name type="scientific">Desulfomonile tiedjei</name>
    <dbReference type="NCBI Taxonomy" id="2358"/>
    <lineage>
        <taxon>Bacteria</taxon>
        <taxon>Pseudomonadati</taxon>
        <taxon>Thermodesulfobacteriota</taxon>
        <taxon>Desulfomonilia</taxon>
        <taxon>Desulfomonilales</taxon>
        <taxon>Desulfomonilaceae</taxon>
        <taxon>Desulfomonile</taxon>
    </lineage>
</organism>
<sequence>MRSVLLKEIGLLAMEDIPVPEPGPGQVLLRVSRCALCRTDAKMWSQGQRDLILPRVLGHEICGIREGTDERFVVWPGEACGRCVQCVGRAENLCEEMKILGFNRDGGLAEKVLVPESSLISVPAALADDAACLAEPLACAFNALEQANLSAGHTLLILGGGAVGLLIALAAKTAGACPFIVEISPEKLSKSEAFRNRLDIRAGASCDYGSFDVAVNACSADDTLLAGISRLKSSGCFCFFSGFTGEKPFPVKALNEIHYRQLRVVGAYGCTRAQMARSLPVLDEFQKEVRLLIEQEIRLGETAQGLSTVLAGEVLKIVVNMEA</sequence>
<reference evidence="3" key="1">
    <citation type="submission" date="2020-07" db="EMBL/GenBank/DDBJ databases">
        <title>Huge and variable diversity of episymbiotic CPR bacteria and DPANN archaea in groundwater ecosystems.</title>
        <authorList>
            <person name="He C.Y."/>
            <person name="Keren R."/>
            <person name="Whittaker M."/>
            <person name="Farag I.F."/>
            <person name="Doudna J."/>
            <person name="Cate J.H.D."/>
            <person name="Banfield J.F."/>
        </authorList>
    </citation>
    <scope>NUCLEOTIDE SEQUENCE</scope>
    <source>
        <strain evidence="3">NC_groundwater_1664_Pr3_B-0.1um_52_9</strain>
    </source>
</reference>
<gene>
    <name evidence="3" type="ORF">HY912_16800</name>
</gene>
<accession>A0A9D6V419</accession>
<dbReference type="InterPro" id="IPR013154">
    <property type="entry name" value="ADH-like_N"/>
</dbReference>
<dbReference type="Gene3D" id="3.90.180.10">
    <property type="entry name" value="Medium-chain alcohol dehydrogenases, catalytic domain"/>
    <property type="match status" value="1"/>
</dbReference>
<name>A0A9D6V419_9BACT</name>
<dbReference type="Gene3D" id="3.40.50.720">
    <property type="entry name" value="NAD(P)-binding Rossmann-like Domain"/>
    <property type="match status" value="1"/>
</dbReference>
<dbReference type="GO" id="GO:0016491">
    <property type="term" value="F:oxidoreductase activity"/>
    <property type="evidence" value="ECO:0007669"/>
    <property type="project" value="UniProtKB-KW"/>
</dbReference>
<feature type="domain" description="Alcohol dehydrogenase-like N-terminal" evidence="2">
    <location>
        <begin position="23"/>
        <end position="123"/>
    </location>
</feature>
<dbReference type="InterPro" id="IPR036291">
    <property type="entry name" value="NAD(P)-bd_dom_sf"/>
</dbReference>
<dbReference type="Proteomes" id="UP000807825">
    <property type="component" value="Unassembled WGS sequence"/>
</dbReference>
<dbReference type="SUPFAM" id="SSF51735">
    <property type="entry name" value="NAD(P)-binding Rossmann-fold domains"/>
    <property type="match status" value="1"/>
</dbReference>
<dbReference type="PANTHER" id="PTHR43401">
    <property type="entry name" value="L-THREONINE 3-DEHYDROGENASE"/>
    <property type="match status" value="1"/>
</dbReference>
<proteinExistence type="predicted"/>
<evidence type="ECO:0000259" key="2">
    <source>
        <dbReference type="Pfam" id="PF08240"/>
    </source>
</evidence>
<dbReference type="PANTHER" id="PTHR43401:SF2">
    <property type="entry name" value="L-THREONINE 3-DEHYDROGENASE"/>
    <property type="match status" value="1"/>
</dbReference>
<evidence type="ECO:0000313" key="3">
    <source>
        <dbReference type="EMBL" id="MBI5251149.1"/>
    </source>
</evidence>
<dbReference type="InterPro" id="IPR050129">
    <property type="entry name" value="Zn_alcohol_dh"/>
</dbReference>
<keyword evidence="1" id="KW-0560">Oxidoreductase</keyword>
<comment type="caution">
    <text evidence="3">The sequence shown here is derived from an EMBL/GenBank/DDBJ whole genome shotgun (WGS) entry which is preliminary data.</text>
</comment>
<protein>
    <submittedName>
        <fullName evidence="3">Alcohol dehydrogenase catalytic domain-containing protein</fullName>
    </submittedName>
</protein>
<dbReference type="AlphaFoldDB" id="A0A9D6V419"/>
<evidence type="ECO:0000313" key="4">
    <source>
        <dbReference type="Proteomes" id="UP000807825"/>
    </source>
</evidence>
<dbReference type="InterPro" id="IPR011032">
    <property type="entry name" value="GroES-like_sf"/>
</dbReference>
<dbReference type="EMBL" id="JACRDE010000437">
    <property type="protein sequence ID" value="MBI5251149.1"/>
    <property type="molecule type" value="Genomic_DNA"/>
</dbReference>